<feature type="domain" description="Amine oxidase" evidence="2">
    <location>
        <begin position="20"/>
        <end position="282"/>
    </location>
</feature>
<dbReference type="Gene3D" id="1.10.405.20">
    <property type="match status" value="1"/>
</dbReference>
<evidence type="ECO:0000313" key="4">
    <source>
        <dbReference type="Proteomes" id="UP001057561"/>
    </source>
</evidence>
<sequence length="421" mass="49391">MTDNKFDLNTKICIIGAGAAGLTVAYILRKKGYKNITILEKENQPGGKCHTIVYKDRYFELGAGAICSDYKVILEIMKELGVKSKIPAIPNPLFLNNNGLEIKSSFFKQIKFIWELLFKFSYLLFKNRKFSQPGLSNIPEELYENFDSYCRKNNLSDFAQTLNTIVSPFGYGYFDTIPTAYYLKYFTFTGLVEYFITKRLQFFVEGAGSLWQKLSKQFNVLFEEHIISINRTDRIYIQTQKGNYEFDKLILACPLDNALDFLDATLLENELFSKIKYNNYYTFAFIINKFPFTKTDVDSGFFTENMNSRYQGKIMFFYRRYVDSEFCTFYLVANQEHNEQKLKLDVENQLKNMGFIIDREYVSIKWKYFPHVGSEDMKDGFYDKLEGIQGQNNMYLTGEIMNFPSLRGVTEYSNYLINKYF</sequence>
<dbReference type="InterPro" id="IPR050464">
    <property type="entry name" value="Zeta_carotene_desat/Oxidored"/>
</dbReference>
<dbReference type="PRINTS" id="PR00419">
    <property type="entry name" value="ADXRDTASE"/>
</dbReference>
<keyword evidence="4" id="KW-1185">Reference proteome</keyword>
<feature type="transmembrane region" description="Helical" evidence="1">
    <location>
        <begin position="12"/>
        <end position="28"/>
    </location>
</feature>
<evidence type="ECO:0000259" key="2">
    <source>
        <dbReference type="Pfam" id="PF01593"/>
    </source>
</evidence>
<dbReference type="PANTHER" id="PTHR42923:SF17">
    <property type="entry name" value="AMINE OXIDASE DOMAIN-CONTAINING PROTEIN"/>
    <property type="match status" value="1"/>
</dbReference>
<dbReference type="InterPro" id="IPR002937">
    <property type="entry name" value="Amino_oxidase"/>
</dbReference>
<dbReference type="EMBL" id="CP099464">
    <property type="protein sequence ID" value="UUO16855.1"/>
    <property type="molecule type" value="Genomic_DNA"/>
</dbReference>
<dbReference type="SUPFAM" id="SSF51905">
    <property type="entry name" value="FAD/NAD(P)-binding domain"/>
    <property type="match status" value="1"/>
</dbReference>
<dbReference type="RefSeq" id="WP_257121794.1">
    <property type="nucleotide sequence ID" value="NZ_CP099464.1"/>
</dbReference>
<dbReference type="InterPro" id="IPR036188">
    <property type="entry name" value="FAD/NAD-bd_sf"/>
</dbReference>
<organism evidence="3 4">
    <name type="scientific">Dolichospermum heterosporum TAC447</name>
    <dbReference type="NCBI Taxonomy" id="747523"/>
    <lineage>
        <taxon>Bacteria</taxon>
        <taxon>Bacillati</taxon>
        <taxon>Cyanobacteriota</taxon>
        <taxon>Cyanophyceae</taxon>
        <taxon>Nostocales</taxon>
        <taxon>Aphanizomenonaceae</taxon>
        <taxon>Dolichospermum</taxon>
        <taxon>Dolichospermum heterosporum</taxon>
    </lineage>
</organism>
<name>A0ABY5LYV1_9CYAN</name>
<keyword evidence="1" id="KW-0472">Membrane</keyword>
<accession>A0ABY5LYV1</accession>
<evidence type="ECO:0000313" key="3">
    <source>
        <dbReference type="EMBL" id="UUO16855.1"/>
    </source>
</evidence>
<dbReference type="Gene3D" id="3.50.50.60">
    <property type="entry name" value="FAD/NAD(P)-binding domain"/>
    <property type="match status" value="1"/>
</dbReference>
<proteinExistence type="predicted"/>
<dbReference type="Pfam" id="PF01593">
    <property type="entry name" value="Amino_oxidase"/>
    <property type="match status" value="1"/>
</dbReference>
<keyword evidence="1" id="KW-0812">Transmembrane</keyword>
<dbReference type="Gene3D" id="3.30.70.1990">
    <property type="match status" value="1"/>
</dbReference>
<keyword evidence="1" id="KW-1133">Transmembrane helix</keyword>
<dbReference type="Proteomes" id="UP001057561">
    <property type="component" value="Chromosome"/>
</dbReference>
<dbReference type="PANTHER" id="PTHR42923">
    <property type="entry name" value="PROTOPORPHYRINOGEN OXIDASE"/>
    <property type="match status" value="1"/>
</dbReference>
<evidence type="ECO:0000256" key="1">
    <source>
        <dbReference type="SAM" id="Phobius"/>
    </source>
</evidence>
<protein>
    <submittedName>
        <fullName evidence="3">FAD-dependent oxidoreductase</fullName>
    </submittedName>
</protein>
<reference evidence="3" key="1">
    <citation type="submission" date="2022-06" db="EMBL/GenBank/DDBJ databases">
        <title>Nostosin G and Spiroidesin B from the Cyanobacterium Dolichospermum sp. NIES-1697.</title>
        <authorList>
            <person name="Phan C.-S."/>
            <person name="Mehjabin J.J."/>
            <person name="Anas A.R.J."/>
            <person name="Hayasaka M."/>
            <person name="Onoki R."/>
            <person name="Wang J."/>
            <person name="Umezawa T."/>
            <person name="Washio K."/>
            <person name="Morikawa M."/>
            <person name="Okino T."/>
        </authorList>
    </citation>
    <scope>NUCLEOTIDE SEQUENCE</scope>
    <source>
        <strain evidence="3">NIES-1697</strain>
    </source>
</reference>
<gene>
    <name evidence="3" type="ORF">NG743_07490</name>
</gene>